<dbReference type="InterPro" id="IPR003959">
    <property type="entry name" value="ATPase_AAA_core"/>
</dbReference>
<dbReference type="InterPro" id="IPR027417">
    <property type="entry name" value="P-loop_NTPase"/>
</dbReference>
<dbReference type="InterPro" id="IPR003593">
    <property type="entry name" value="AAA+_ATPase"/>
</dbReference>
<evidence type="ECO:0000313" key="3">
    <source>
        <dbReference type="Proteomes" id="UP000183954"/>
    </source>
</evidence>
<dbReference type="CDD" id="cd19481">
    <property type="entry name" value="RecA-like_protease"/>
    <property type="match status" value="1"/>
</dbReference>
<dbReference type="OrthoDB" id="9806903at2"/>
<dbReference type="GO" id="GO:0016887">
    <property type="term" value="F:ATP hydrolysis activity"/>
    <property type="evidence" value="ECO:0007669"/>
    <property type="project" value="InterPro"/>
</dbReference>
<dbReference type="SUPFAM" id="SSF52540">
    <property type="entry name" value="P-loop containing nucleoside triphosphate hydrolases"/>
    <property type="match status" value="1"/>
</dbReference>
<accession>A0A1M5X6Y0</accession>
<proteinExistence type="predicted"/>
<dbReference type="InterPro" id="IPR050168">
    <property type="entry name" value="AAA_ATPase_domain"/>
</dbReference>
<feature type="domain" description="AAA+ ATPase" evidence="1">
    <location>
        <begin position="113"/>
        <end position="245"/>
    </location>
</feature>
<dbReference type="SMART" id="SM00382">
    <property type="entry name" value="AAA"/>
    <property type="match status" value="1"/>
</dbReference>
<organism evidence="2 3">
    <name type="scientific">Desulfosporosinus lacus DSM 15449</name>
    <dbReference type="NCBI Taxonomy" id="1121420"/>
    <lineage>
        <taxon>Bacteria</taxon>
        <taxon>Bacillati</taxon>
        <taxon>Bacillota</taxon>
        <taxon>Clostridia</taxon>
        <taxon>Eubacteriales</taxon>
        <taxon>Desulfitobacteriaceae</taxon>
        <taxon>Desulfosporosinus</taxon>
    </lineage>
</organism>
<dbReference type="GO" id="GO:0005524">
    <property type="term" value="F:ATP binding"/>
    <property type="evidence" value="ECO:0007669"/>
    <property type="project" value="InterPro"/>
</dbReference>
<evidence type="ECO:0000313" key="2">
    <source>
        <dbReference type="EMBL" id="SHH95587.1"/>
    </source>
</evidence>
<gene>
    <name evidence="2" type="ORF">SAMN02746098_01828</name>
</gene>
<dbReference type="Proteomes" id="UP000183954">
    <property type="component" value="Unassembled WGS sequence"/>
</dbReference>
<dbReference type="PANTHER" id="PTHR23077:SF198">
    <property type="entry name" value="ATP-DEPENDENT ZINC METALLOPROTEASE FTSH"/>
    <property type="match status" value="1"/>
</dbReference>
<dbReference type="EMBL" id="FQXJ01000006">
    <property type="protein sequence ID" value="SHH95587.1"/>
    <property type="molecule type" value="Genomic_DNA"/>
</dbReference>
<reference evidence="3" key="1">
    <citation type="submission" date="2016-11" db="EMBL/GenBank/DDBJ databases">
        <authorList>
            <person name="Varghese N."/>
            <person name="Submissions S."/>
        </authorList>
    </citation>
    <scope>NUCLEOTIDE SEQUENCE [LARGE SCALE GENOMIC DNA]</scope>
    <source>
        <strain evidence="3">DSM 15449</strain>
    </source>
</reference>
<dbReference type="RefSeq" id="WP_073029437.1">
    <property type="nucleotide sequence ID" value="NZ_FQXJ01000006.1"/>
</dbReference>
<evidence type="ECO:0000259" key="1">
    <source>
        <dbReference type="SMART" id="SM00382"/>
    </source>
</evidence>
<dbReference type="AlphaFoldDB" id="A0A1M5X6Y0"/>
<dbReference type="PANTHER" id="PTHR23077">
    <property type="entry name" value="AAA-FAMILY ATPASE"/>
    <property type="match status" value="1"/>
</dbReference>
<dbReference type="Gene3D" id="3.40.50.300">
    <property type="entry name" value="P-loop containing nucleotide triphosphate hydrolases"/>
    <property type="match status" value="1"/>
</dbReference>
<name>A0A1M5X6Y0_9FIRM</name>
<dbReference type="Pfam" id="PF00004">
    <property type="entry name" value="AAA"/>
    <property type="match status" value="1"/>
</dbReference>
<keyword evidence="3" id="KW-1185">Reference proteome</keyword>
<protein>
    <submittedName>
        <fullName evidence="2">ATPase family associated with various cellular activities (AAA)</fullName>
    </submittedName>
</protein>
<sequence>MATADQIKSLIKAHNDNDNDKFKTVVLQIAAYEAKLNHETLARELKKLAEKTGNARANILHFNQMQNNPMLSMSIPAERIKDLIVSDEIRDRIKRILNEFKNRNKLRSYGMSNRRKILIEGKPGTGKTFTASVIASETGLPLYTVQMDKLVTKFMGETSSKLRQIFDSVENSIGVYFFDEFDAIGADRNLDNEVGEMRRILNSFLQFIEQDKSESIIVAATNNQKLLDQALFRRFDDVLHYSMPTESEVKRLYQYKLAAYQSDFVPSNQLIEESLVLSHAEIIRVCEDAIKESILADNKITQAKMLNLVKERLTLYSGKEA</sequence>
<dbReference type="STRING" id="1121420.SAMN02746098_01828"/>